<accession>A0A914D145</accession>
<proteinExistence type="predicted"/>
<dbReference type="WBParaSite" id="ACRNAN_scaffold1632.g24534.t1">
    <property type="protein sequence ID" value="ACRNAN_scaffold1632.g24534.t1"/>
    <property type="gene ID" value="ACRNAN_scaffold1632.g24534"/>
</dbReference>
<dbReference type="AlphaFoldDB" id="A0A914D145"/>
<reference evidence="2 3" key="1">
    <citation type="submission" date="2022-11" db="UniProtKB">
        <authorList>
            <consortium name="WormBaseParasite"/>
        </authorList>
    </citation>
    <scope>IDENTIFICATION</scope>
</reference>
<evidence type="ECO:0000313" key="2">
    <source>
        <dbReference type="WBParaSite" id="ACRNAN_scaffold13799.g31435.t1"/>
    </source>
</evidence>
<evidence type="ECO:0000313" key="1">
    <source>
        <dbReference type="Proteomes" id="UP000887540"/>
    </source>
</evidence>
<name>A0A914D145_9BILA</name>
<protein>
    <submittedName>
        <fullName evidence="2 3">Uncharacterized protein</fullName>
    </submittedName>
</protein>
<keyword evidence="1" id="KW-1185">Reference proteome</keyword>
<sequence>MGFSILGIRSYLTVLLLLSLVTYGLSIRAGLVRTGRSAPSDSIDDVNESENSIRPAFSRLRSESKQMPLFIYPVWSRFVRPMQDRNF</sequence>
<organism evidence="1 3">
    <name type="scientific">Acrobeloides nanus</name>
    <dbReference type="NCBI Taxonomy" id="290746"/>
    <lineage>
        <taxon>Eukaryota</taxon>
        <taxon>Metazoa</taxon>
        <taxon>Ecdysozoa</taxon>
        <taxon>Nematoda</taxon>
        <taxon>Chromadorea</taxon>
        <taxon>Rhabditida</taxon>
        <taxon>Tylenchina</taxon>
        <taxon>Cephalobomorpha</taxon>
        <taxon>Cephaloboidea</taxon>
        <taxon>Cephalobidae</taxon>
        <taxon>Acrobeloides</taxon>
    </lineage>
</organism>
<dbReference type="WBParaSite" id="ACRNAN_scaffold13799.g31435.t1">
    <property type="protein sequence ID" value="ACRNAN_scaffold13799.g31435.t1"/>
    <property type="gene ID" value="ACRNAN_scaffold13799.g31435"/>
</dbReference>
<evidence type="ECO:0000313" key="3">
    <source>
        <dbReference type="WBParaSite" id="ACRNAN_scaffold1632.g24534.t1"/>
    </source>
</evidence>
<dbReference type="Proteomes" id="UP000887540">
    <property type="component" value="Unplaced"/>
</dbReference>